<dbReference type="AlphaFoldDB" id="A0A481SG25"/>
<name>A0A481SG25_9BASI</name>
<sequence length="143" mass="15628">MASGLSWHTTSLLWNGHAPAMHTRLATVHSSFCAFASAALGLANPFPALSTMLINWVAHHHVASKSYNTVKHDCSVLRSWHVDLGLPTTAFNSPQLKHVVQGFKWVMGNPLPVTKLPITLPLLQQLVHALPHLCASPHNSCMF</sequence>
<dbReference type="GO" id="GO:0003677">
    <property type="term" value="F:DNA binding"/>
    <property type="evidence" value="ECO:0007669"/>
    <property type="project" value="UniProtKB-KW"/>
</dbReference>
<gene>
    <name evidence="2" type="ORF">UEMT_2013</name>
</gene>
<dbReference type="SUPFAM" id="SSF47823">
    <property type="entry name" value="lambda integrase-like, N-terminal domain"/>
    <property type="match status" value="1"/>
</dbReference>
<keyword evidence="1" id="KW-0238">DNA-binding</keyword>
<evidence type="ECO:0000313" key="2">
    <source>
        <dbReference type="EMBL" id="QBH67547.1"/>
    </source>
</evidence>
<reference evidence="2" key="1">
    <citation type="submission" date="2018-11" db="EMBL/GenBank/DDBJ databases">
        <title>The smut fungus Ustilago esculenta has a bipolar mating type system with three idiomorphs larger than 500 kb.</title>
        <authorList>
            <person name="Liang S.-W."/>
            <person name="Huang Y.-H."/>
            <person name="Chiu J.-Y."/>
            <person name="Tseng H.-W."/>
            <person name="Haung J.-H."/>
            <person name="Shen W.-C."/>
        </authorList>
    </citation>
    <scope>NUCLEOTIDE SEQUENCE</scope>
    <source>
        <strain evidence="2">UE_mtsf</strain>
    </source>
</reference>
<organism evidence="2">
    <name type="scientific">Ustilago esculenta</name>
    <dbReference type="NCBI Taxonomy" id="185366"/>
    <lineage>
        <taxon>Eukaryota</taxon>
        <taxon>Fungi</taxon>
        <taxon>Dikarya</taxon>
        <taxon>Basidiomycota</taxon>
        <taxon>Ustilaginomycotina</taxon>
        <taxon>Ustilaginomycetes</taxon>
        <taxon>Ustilaginales</taxon>
        <taxon>Ustilaginaceae</taxon>
        <taxon>Ustilago</taxon>
    </lineage>
</organism>
<evidence type="ECO:0000256" key="1">
    <source>
        <dbReference type="ARBA" id="ARBA00023125"/>
    </source>
</evidence>
<dbReference type="InterPro" id="IPR010998">
    <property type="entry name" value="Integrase_recombinase_N"/>
</dbReference>
<proteinExistence type="predicted"/>
<protein>
    <submittedName>
        <fullName evidence="2">Uncharacterized protein</fullName>
    </submittedName>
</protein>
<dbReference type="EMBL" id="MK125513">
    <property type="protein sequence ID" value="QBH67547.1"/>
    <property type="molecule type" value="Genomic_DNA"/>
</dbReference>
<accession>A0A481SG25</accession>
<dbReference type="Gene3D" id="1.10.150.130">
    <property type="match status" value="1"/>
</dbReference>